<name>A0AAV3Q3X0_LITER</name>
<protein>
    <recommendedName>
        <fullName evidence="1">Retrotransposon gag domain-containing protein</fullName>
    </recommendedName>
</protein>
<sequence>MPVGIEVPVFTKFTGKKDPKEHITEFQSQMSFHQPDSRVYYNAFPSSLADLTLKWFKRLPEGCITSLEELKNRFTRTYVGRVRQEKDENFLTTIKQRKTESIASFQEGLDRVRFDTWGQSKDCYNCLCGGPAAEQVQGLASKEAAPGSRRGQ</sequence>
<dbReference type="AlphaFoldDB" id="A0AAV3Q3X0"/>
<proteinExistence type="predicted"/>
<dbReference type="PANTHER" id="PTHR33223">
    <property type="entry name" value="CCHC-TYPE DOMAIN-CONTAINING PROTEIN"/>
    <property type="match status" value="1"/>
</dbReference>
<dbReference type="EMBL" id="BAABME010003208">
    <property type="protein sequence ID" value="GAA0157892.1"/>
    <property type="molecule type" value="Genomic_DNA"/>
</dbReference>
<dbReference type="Pfam" id="PF03732">
    <property type="entry name" value="Retrotrans_gag"/>
    <property type="match status" value="1"/>
</dbReference>
<feature type="domain" description="Retrotransposon gag" evidence="1">
    <location>
        <begin position="43"/>
        <end position="112"/>
    </location>
</feature>
<reference evidence="2 3" key="1">
    <citation type="submission" date="2024-01" db="EMBL/GenBank/DDBJ databases">
        <title>The complete chloroplast genome sequence of Lithospermum erythrorhizon: insights into the phylogenetic relationship among Boraginaceae species and the maternal lineages of purple gromwells.</title>
        <authorList>
            <person name="Okada T."/>
            <person name="Watanabe K."/>
        </authorList>
    </citation>
    <scope>NUCLEOTIDE SEQUENCE [LARGE SCALE GENOMIC DNA]</scope>
</reference>
<evidence type="ECO:0000259" key="1">
    <source>
        <dbReference type="Pfam" id="PF03732"/>
    </source>
</evidence>
<gene>
    <name evidence="2" type="ORF">LIER_15053</name>
</gene>
<dbReference type="InterPro" id="IPR005162">
    <property type="entry name" value="Retrotrans_gag_dom"/>
</dbReference>
<keyword evidence="3" id="KW-1185">Reference proteome</keyword>
<accession>A0AAV3Q3X0</accession>
<comment type="caution">
    <text evidence="2">The sequence shown here is derived from an EMBL/GenBank/DDBJ whole genome shotgun (WGS) entry which is preliminary data.</text>
</comment>
<dbReference type="PANTHER" id="PTHR33223:SF10">
    <property type="entry name" value="AMINOTRANSFERASE-LIKE PLANT MOBILE DOMAIN-CONTAINING PROTEIN"/>
    <property type="match status" value="1"/>
</dbReference>
<evidence type="ECO:0000313" key="2">
    <source>
        <dbReference type="EMBL" id="GAA0157892.1"/>
    </source>
</evidence>
<evidence type="ECO:0000313" key="3">
    <source>
        <dbReference type="Proteomes" id="UP001454036"/>
    </source>
</evidence>
<dbReference type="Proteomes" id="UP001454036">
    <property type="component" value="Unassembled WGS sequence"/>
</dbReference>
<organism evidence="2 3">
    <name type="scientific">Lithospermum erythrorhizon</name>
    <name type="common">Purple gromwell</name>
    <name type="synonym">Lithospermum officinale var. erythrorhizon</name>
    <dbReference type="NCBI Taxonomy" id="34254"/>
    <lineage>
        <taxon>Eukaryota</taxon>
        <taxon>Viridiplantae</taxon>
        <taxon>Streptophyta</taxon>
        <taxon>Embryophyta</taxon>
        <taxon>Tracheophyta</taxon>
        <taxon>Spermatophyta</taxon>
        <taxon>Magnoliopsida</taxon>
        <taxon>eudicotyledons</taxon>
        <taxon>Gunneridae</taxon>
        <taxon>Pentapetalae</taxon>
        <taxon>asterids</taxon>
        <taxon>lamiids</taxon>
        <taxon>Boraginales</taxon>
        <taxon>Boraginaceae</taxon>
        <taxon>Boraginoideae</taxon>
        <taxon>Lithospermeae</taxon>
        <taxon>Lithospermum</taxon>
    </lineage>
</organism>